<dbReference type="GeneID" id="37065261"/>
<dbReference type="RefSeq" id="XP_025400332.1">
    <property type="nucleotide sequence ID" value="XM_025543024.1"/>
</dbReference>
<accession>A0A317WL96</accession>
<sequence length="80" mass="9010">MRCAGVLILIGRVMSDGWLGQTDRFIKIESDAHLSTIDLSDEGDDRWELGLSGLGWILYRMIALPRLWLRLTDGSGSWFG</sequence>
<keyword evidence="2" id="KW-1185">Reference proteome</keyword>
<dbReference type="EMBL" id="MSFL01000009">
    <property type="protein sequence ID" value="PWY84990.1"/>
    <property type="molecule type" value="Genomic_DNA"/>
</dbReference>
<reference evidence="1 2" key="1">
    <citation type="submission" date="2016-12" db="EMBL/GenBank/DDBJ databases">
        <title>The genomes of Aspergillus section Nigri reveals drivers in fungal speciation.</title>
        <authorList>
            <consortium name="DOE Joint Genome Institute"/>
            <person name="Vesth T.C."/>
            <person name="Nybo J."/>
            <person name="Theobald S."/>
            <person name="Brandl J."/>
            <person name="Frisvad J.C."/>
            <person name="Nielsen K.F."/>
            <person name="Lyhne E.K."/>
            <person name="Kogle M.E."/>
            <person name="Kuo A."/>
            <person name="Riley R."/>
            <person name="Clum A."/>
            <person name="Nolan M."/>
            <person name="Lipzen A."/>
            <person name="Salamov A."/>
            <person name="Henrissat B."/>
            <person name="Wiebenga A."/>
            <person name="De Vries R.P."/>
            <person name="Grigoriev I.V."/>
            <person name="Mortensen U.H."/>
            <person name="Andersen M.R."/>
            <person name="Baker S.E."/>
        </authorList>
    </citation>
    <scope>NUCLEOTIDE SEQUENCE [LARGE SCALE GENOMIC DNA]</scope>
    <source>
        <strain evidence="1 2">CBS 117.55</strain>
    </source>
</reference>
<dbReference type="Proteomes" id="UP000247233">
    <property type="component" value="Unassembled WGS sequence"/>
</dbReference>
<dbReference type="AlphaFoldDB" id="A0A317WL96"/>
<organism evidence="1 2">
    <name type="scientific">Aspergillus heteromorphus CBS 117.55</name>
    <dbReference type="NCBI Taxonomy" id="1448321"/>
    <lineage>
        <taxon>Eukaryota</taxon>
        <taxon>Fungi</taxon>
        <taxon>Dikarya</taxon>
        <taxon>Ascomycota</taxon>
        <taxon>Pezizomycotina</taxon>
        <taxon>Eurotiomycetes</taxon>
        <taxon>Eurotiomycetidae</taxon>
        <taxon>Eurotiales</taxon>
        <taxon>Aspergillaceae</taxon>
        <taxon>Aspergillus</taxon>
        <taxon>Aspergillus subgen. Circumdati</taxon>
    </lineage>
</organism>
<comment type="caution">
    <text evidence="1">The sequence shown here is derived from an EMBL/GenBank/DDBJ whole genome shotgun (WGS) entry which is preliminary data.</text>
</comment>
<dbReference type="VEuPathDB" id="FungiDB:BO70DRAFT_361381"/>
<protein>
    <submittedName>
        <fullName evidence="1">Uncharacterized protein</fullName>
    </submittedName>
</protein>
<name>A0A317WL96_9EURO</name>
<evidence type="ECO:0000313" key="1">
    <source>
        <dbReference type="EMBL" id="PWY84990.1"/>
    </source>
</evidence>
<proteinExistence type="predicted"/>
<evidence type="ECO:0000313" key="2">
    <source>
        <dbReference type="Proteomes" id="UP000247233"/>
    </source>
</evidence>
<gene>
    <name evidence="1" type="ORF">BO70DRAFT_361381</name>
</gene>